<dbReference type="InterPro" id="IPR051156">
    <property type="entry name" value="Mito/Outer_Membr_Metalloprot"/>
</dbReference>
<evidence type="ECO:0000256" key="5">
    <source>
        <dbReference type="ARBA" id="ARBA00023049"/>
    </source>
</evidence>
<dbReference type="CDD" id="cd07342">
    <property type="entry name" value="M48C_Oma1_like"/>
    <property type="match status" value="1"/>
</dbReference>
<dbReference type="PANTHER" id="PTHR22726">
    <property type="entry name" value="METALLOENDOPEPTIDASE OMA1"/>
    <property type="match status" value="1"/>
</dbReference>
<evidence type="ECO:0000256" key="3">
    <source>
        <dbReference type="ARBA" id="ARBA00022801"/>
    </source>
</evidence>
<dbReference type="eggNOG" id="COG0793">
    <property type="taxonomic scope" value="Bacteria"/>
</dbReference>
<dbReference type="PROSITE" id="PS50106">
    <property type="entry name" value="PDZ"/>
    <property type="match status" value="1"/>
</dbReference>
<dbReference type="GO" id="GO:0004222">
    <property type="term" value="F:metalloendopeptidase activity"/>
    <property type="evidence" value="ECO:0007669"/>
    <property type="project" value="InterPro"/>
</dbReference>
<dbReference type="Pfam" id="PF01435">
    <property type="entry name" value="Peptidase_M48"/>
    <property type="match status" value="1"/>
</dbReference>
<protein>
    <submittedName>
        <fullName evidence="8">PDZ/DHR/GLGF domain protein</fullName>
    </submittedName>
</protein>
<name>C3XD07_OXAFO</name>
<organism evidence="8 9">
    <name type="scientific">Oxalobacter formigenes OXCC13</name>
    <dbReference type="NCBI Taxonomy" id="556269"/>
    <lineage>
        <taxon>Bacteria</taxon>
        <taxon>Pseudomonadati</taxon>
        <taxon>Pseudomonadota</taxon>
        <taxon>Betaproteobacteria</taxon>
        <taxon>Burkholderiales</taxon>
        <taxon>Oxalobacteraceae</taxon>
        <taxon>Oxalobacter</taxon>
    </lineage>
</organism>
<feature type="domain" description="PDZ" evidence="7">
    <location>
        <begin position="77"/>
        <end position="179"/>
    </location>
</feature>
<dbReference type="InterPro" id="IPR036034">
    <property type="entry name" value="PDZ_sf"/>
</dbReference>
<dbReference type="GO" id="GO:0016020">
    <property type="term" value="C:membrane"/>
    <property type="evidence" value="ECO:0007669"/>
    <property type="project" value="TreeGrafter"/>
</dbReference>
<dbReference type="GO" id="GO:0046872">
    <property type="term" value="F:metal ion binding"/>
    <property type="evidence" value="ECO:0007669"/>
    <property type="project" value="UniProtKB-KW"/>
</dbReference>
<dbReference type="InterPro" id="IPR001478">
    <property type="entry name" value="PDZ"/>
</dbReference>
<gene>
    <name evidence="8" type="ORF">OFBG_00044</name>
</gene>
<comment type="cofactor">
    <cofactor evidence="6">
        <name>Zn(2+)</name>
        <dbReference type="ChEBI" id="CHEBI:29105"/>
    </cofactor>
    <text evidence="6">Binds 1 zinc ion per subunit.</text>
</comment>
<comment type="similarity">
    <text evidence="6">Belongs to the peptidase M48 family.</text>
</comment>
<dbReference type="SUPFAM" id="SSF50156">
    <property type="entry name" value="PDZ domain-like"/>
    <property type="match status" value="1"/>
</dbReference>
<keyword evidence="2" id="KW-0479">Metal-binding</keyword>
<evidence type="ECO:0000256" key="1">
    <source>
        <dbReference type="ARBA" id="ARBA00022670"/>
    </source>
</evidence>
<dbReference type="STRING" id="847.BRW83_2245"/>
<evidence type="ECO:0000256" key="6">
    <source>
        <dbReference type="RuleBase" id="RU003983"/>
    </source>
</evidence>
<dbReference type="OrthoDB" id="8775841at2"/>
<evidence type="ECO:0000313" key="9">
    <source>
        <dbReference type="Proteomes" id="UP000005089"/>
    </source>
</evidence>
<dbReference type="HOGENOM" id="CLU_066166_0_0_4"/>
<dbReference type="eggNOG" id="COG4783">
    <property type="taxonomic scope" value="Bacteria"/>
</dbReference>
<dbReference type="Proteomes" id="UP000005089">
    <property type="component" value="Unassembled WGS sequence"/>
</dbReference>
<keyword evidence="9" id="KW-1185">Reference proteome</keyword>
<dbReference type="AlphaFoldDB" id="C3XD07"/>
<keyword evidence="5 6" id="KW-0482">Metalloprotease</keyword>
<dbReference type="Pfam" id="PF13180">
    <property type="entry name" value="PDZ_2"/>
    <property type="match status" value="1"/>
</dbReference>
<evidence type="ECO:0000313" key="8">
    <source>
        <dbReference type="EMBL" id="EEO29016.1"/>
    </source>
</evidence>
<dbReference type="EMBL" id="GG658170">
    <property type="protein sequence ID" value="EEO29016.1"/>
    <property type="molecule type" value="Genomic_DNA"/>
</dbReference>
<accession>C3XD07</accession>
<evidence type="ECO:0000256" key="2">
    <source>
        <dbReference type="ARBA" id="ARBA00022723"/>
    </source>
</evidence>
<evidence type="ECO:0000256" key="4">
    <source>
        <dbReference type="ARBA" id="ARBA00022833"/>
    </source>
</evidence>
<keyword evidence="4 6" id="KW-0862">Zinc</keyword>
<dbReference type="GO" id="GO:0006515">
    <property type="term" value="P:protein quality control for misfolded or incompletely synthesized proteins"/>
    <property type="evidence" value="ECO:0007669"/>
    <property type="project" value="TreeGrafter"/>
</dbReference>
<dbReference type="PROSITE" id="PS51257">
    <property type="entry name" value="PROKAR_LIPOPROTEIN"/>
    <property type="match status" value="1"/>
</dbReference>
<dbReference type="SMART" id="SM00228">
    <property type="entry name" value="PDZ"/>
    <property type="match status" value="1"/>
</dbReference>
<sequence length="359" mass="39605">MLKRLKSLKKFIGEQRLLPKIACVCCVAVLSACATDSSWYGEEAEPTIETTGAKKLEQIVAMQDRLDKVGGKLLISNADLCRKQLRNLLGFSVANKYSYSPALASMATETYGLGERLQVMNVIEGSGAAAAGLRHGDQLLKIDNRNVPTGVNAERDTVEMLSSIVSKNKPVRLTVLRNKARHNVVVPLTPSCGFRIELGHASNVNAYSDGSRILITQGMMLFTKSDQELAYVIAKEMAHNVLDHAKSMNNTRAASALIDNLIHTNANQKPSINASTLKPMSKKFDIDADTLSLAMALRANYEIDDAPRFWKRLAYRFPGTNIRNYTAQHPSTSARMDAMPQSVTRIKEIDRRRKALAVK</sequence>
<dbReference type="InterPro" id="IPR001915">
    <property type="entry name" value="Peptidase_M48"/>
</dbReference>
<proteinExistence type="inferred from homology"/>
<keyword evidence="1 6" id="KW-0645">Protease</keyword>
<evidence type="ECO:0000259" key="7">
    <source>
        <dbReference type="PROSITE" id="PS50106"/>
    </source>
</evidence>
<keyword evidence="3 6" id="KW-0378">Hydrolase</keyword>
<reference evidence="8 9" key="1">
    <citation type="submission" date="2009-02" db="EMBL/GenBank/DDBJ databases">
        <title>The Genome Sequence of Oxalobacter formigenes OXCC13.</title>
        <authorList>
            <consortium name="The Broad Institute Genome Sequencing Platform"/>
            <person name="Ward D."/>
            <person name="Young S.K."/>
            <person name="Kodira C.D."/>
            <person name="Zeng Q."/>
            <person name="Koehrsen M."/>
            <person name="Alvarado L."/>
            <person name="Berlin A."/>
            <person name="Borenstein D."/>
            <person name="Chen Z."/>
            <person name="Engels R."/>
            <person name="Freedman E."/>
            <person name="Gellesch M."/>
            <person name="Goldberg J."/>
            <person name="Griggs A."/>
            <person name="Gujja S."/>
            <person name="Heiman D."/>
            <person name="Hepburn T."/>
            <person name="Howarth C."/>
            <person name="Jen D."/>
            <person name="Larson L."/>
            <person name="Lewis B."/>
            <person name="Mehta T."/>
            <person name="Park D."/>
            <person name="Pearson M."/>
            <person name="Roberts A."/>
            <person name="Saif S."/>
            <person name="Shea T."/>
            <person name="Shenoy N."/>
            <person name="Sisk P."/>
            <person name="Stolte C."/>
            <person name="Sykes S."/>
            <person name="Walk T."/>
            <person name="White J."/>
            <person name="Yandava C."/>
            <person name="Allison M.J."/>
            <person name="Lander E."/>
            <person name="Nusbaum C."/>
            <person name="Galagan J."/>
            <person name="Birren B."/>
        </authorList>
    </citation>
    <scope>NUCLEOTIDE SEQUENCE [LARGE SCALE GENOMIC DNA]</scope>
    <source>
        <strain evidence="8 9">OXCC13</strain>
    </source>
</reference>
<dbReference type="Gene3D" id="2.30.42.10">
    <property type="match status" value="1"/>
</dbReference>
<dbReference type="PANTHER" id="PTHR22726:SF1">
    <property type="entry name" value="METALLOENDOPEPTIDASE OMA1, MITOCHONDRIAL"/>
    <property type="match status" value="1"/>
</dbReference>